<dbReference type="GO" id="GO:1901135">
    <property type="term" value="P:carbohydrate derivative metabolic process"/>
    <property type="evidence" value="ECO:0007669"/>
    <property type="project" value="InterPro"/>
</dbReference>
<accession>A0A6I3QUQ2</accession>
<organism evidence="1 2">
    <name type="scientific">Ruthenibacterium lactatiformans</name>
    <dbReference type="NCBI Taxonomy" id="1550024"/>
    <lineage>
        <taxon>Bacteria</taxon>
        <taxon>Bacillati</taxon>
        <taxon>Bacillota</taxon>
        <taxon>Clostridia</taxon>
        <taxon>Eubacteriales</taxon>
        <taxon>Oscillospiraceae</taxon>
        <taxon>Ruthenibacterium</taxon>
    </lineage>
</organism>
<dbReference type="PANTHER" id="PTHR30390">
    <property type="entry name" value="SEDOHEPTULOSE 7-PHOSPHATE ISOMERASE / DNAA INITIATOR-ASSOCIATING FACTOR FOR REPLICATION INITIATION"/>
    <property type="match status" value="1"/>
</dbReference>
<sequence length="216" mass="23241">MKTSSKEHLMELVRRYPALAVCEADLEQAAEMMIACYRQGGKVLVCGNGGSAADSLHIVGELMKGFILPRKLKPELQEKLRSTCPEMAEYCIANLQGALPAISLVNEVGLTTAYANDQAPDLGFAQQVLGQGKEGDVLFAISTSGNSANVLYAAGVAKALGIKVIGLAGQTGGKMVQWCDVCIKVPSRVTFKIQEYHLPVYHALCLCLEEEFFGQE</sequence>
<protein>
    <submittedName>
        <fullName evidence="1">SIS domain-containing protein</fullName>
    </submittedName>
</protein>
<dbReference type="Proteomes" id="UP000449193">
    <property type="component" value="Unassembled WGS sequence"/>
</dbReference>
<dbReference type="InterPro" id="IPR050099">
    <property type="entry name" value="SIS_GmhA/DiaA_subfam"/>
</dbReference>
<evidence type="ECO:0000313" key="1">
    <source>
        <dbReference type="EMBL" id="MTS51470.1"/>
    </source>
</evidence>
<dbReference type="CDD" id="cd05006">
    <property type="entry name" value="SIS_GmhA"/>
    <property type="match status" value="1"/>
</dbReference>
<dbReference type="EMBL" id="WMZR01000008">
    <property type="protein sequence ID" value="MTS51470.1"/>
    <property type="molecule type" value="Genomic_DNA"/>
</dbReference>
<comment type="caution">
    <text evidence="1">The sequence shown here is derived from an EMBL/GenBank/DDBJ whole genome shotgun (WGS) entry which is preliminary data.</text>
</comment>
<dbReference type="Pfam" id="PF13580">
    <property type="entry name" value="SIS_2"/>
    <property type="match status" value="2"/>
</dbReference>
<dbReference type="InterPro" id="IPR001347">
    <property type="entry name" value="SIS_dom"/>
</dbReference>
<dbReference type="AlphaFoldDB" id="A0A6I3QUQ2"/>
<name>A0A6I3QUQ2_9FIRM</name>
<dbReference type="InterPro" id="IPR046348">
    <property type="entry name" value="SIS_dom_sf"/>
</dbReference>
<dbReference type="PANTHER" id="PTHR30390:SF6">
    <property type="entry name" value="DNAA INITIATOR-ASSOCIATING PROTEIN DIAA"/>
    <property type="match status" value="1"/>
</dbReference>
<dbReference type="SUPFAM" id="SSF53697">
    <property type="entry name" value="SIS domain"/>
    <property type="match status" value="1"/>
</dbReference>
<dbReference type="PROSITE" id="PS51464">
    <property type="entry name" value="SIS"/>
    <property type="match status" value="1"/>
</dbReference>
<dbReference type="GO" id="GO:0097367">
    <property type="term" value="F:carbohydrate derivative binding"/>
    <property type="evidence" value="ECO:0007669"/>
    <property type="project" value="InterPro"/>
</dbReference>
<evidence type="ECO:0000313" key="2">
    <source>
        <dbReference type="Proteomes" id="UP000449193"/>
    </source>
</evidence>
<gene>
    <name evidence="1" type="ORF">GMD52_07935</name>
</gene>
<dbReference type="InterPro" id="IPR035461">
    <property type="entry name" value="GmhA/DiaA"/>
</dbReference>
<dbReference type="RefSeq" id="WP_155201511.1">
    <property type="nucleotide sequence ID" value="NZ_WMZL01000015.1"/>
</dbReference>
<reference evidence="1 2" key="1">
    <citation type="journal article" date="2019" name="Nat. Med.">
        <title>A library of human gut bacterial isolates paired with longitudinal multiomics data enables mechanistic microbiome research.</title>
        <authorList>
            <person name="Poyet M."/>
            <person name="Groussin M."/>
            <person name="Gibbons S.M."/>
            <person name="Avila-Pacheco J."/>
            <person name="Jiang X."/>
            <person name="Kearney S.M."/>
            <person name="Perrotta A.R."/>
            <person name="Berdy B."/>
            <person name="Zhao S."/>
            <person name="Lieberman T.D."/>
            <person name="Swanson P.K."/>
            <person name="Smith M."/>
            <person name="Roesemann S."/>
            <person name="Alexander J.E."/>
            <person name="Rich S.A."/>
            <person name="Livny J."/>
            <person name="Vlamakis H."/>
            <person name="Clish C."/>
            <person name="Bullock K."/>
            <person name="Deik A."/>
            <person name="Scott J."/>
            <person name="Pierce K.A."/>
            <person name="Xavier R.J."/>
            <person name="Alm E.J."/>
        </authorList>
    </citation>
    <scope>NUCLEOTIDE SEQUENCE [LARGE SCALE GENOMIC DNA]</scope>
    <source>
        <strain evidence="1 2">BIOML-A7</strain>
    </source>
</reference>
<dbReference type="Gene3D" id="3.40.50.10490">
    <property type="entry name" value="Glucose-6-phosphate isomerase like protein, domain 1"/>
    <property type="match status" value="1"/>
</dbReference>
<proteinExistence type="predicted"/>